<keyword evidence="2" id="KW-0472">Membrane</keyword>
<sequence>MPCHILTGAMHPNKLALNIFSPVALVIPLFLLAPPALMLRQIAPFDCACGCGPVKSRATEQRHLELKHAPLYIQYSQTTCASSDPTSPLASTPEEEMEVDFGDDFDVQVDTPNLDYGPMDINIDEPPGLCEVSGSDSESEDSFFAGEDAEHGWELDADWDKGEEPW</sequence>
<comment type="caution">
    <text evidence="3">The sequence shown here is derived from an EMBL/GenBank/DDBJ whole genome shotgun (WGS) entry which is preliminary data.</text>
</comment>
<proteinExistence type="predicted"/>
<dbReference type="AlphaFoldDB" id="A0AAD7ATD9"/>
<evidence type="ECO:0000256" key="2">
    <source>
        <dbReference type="SAM" id="Phobius"/>
    </source>
</evidence>
<feature type="region of interest" description="Disordered" evidence="1">
    <location>
        <begin position="125"/>
        <end position="166"/>
    </location>
</feature>
<organism evidence="3 4">
    <name type="scientific">Mycena albidolilacea</name>
    <dbReference type="NCBI Taxonomy" id="1033008"/>
    <lineage>
        <taxon>Eukaryota</taxon>
        <taxon>Fungi</taxon>
        <taxon>Dikarya</taxon>
        <taxon>Basidiomycota</taxon>
        <taxon>Agaricomycotina</taxon>
        <taxon>Agaricomycetes</taxon>
        <taxon>Agaricomycetidae</taxon>
        <taxon>Agaricales</taxon>
        <taxon>Marasmiineae</taxon>
        <taxon>Mycenaceae</taxon>
        <taxon>Mycena</taxon>
    </lineage>
</organism>
<protein>
    <submittedName>
        <fullName evidence="3">Uncharacterized protein</fullName>
    </submittedName>
</protein>
<keyword evidence="2" id="KW-1133">Transmembrane helix</keyword>
<keyword evidence="2" id="KW-0812">Transmembrane</keyword>
<evidence type="ECO:0000313" key="4">
    <source>
        <dbReference type="Proteomes" id="UP001218218"/>
    </source>
</evidence>
<dbReference type="Proteomes" id="UP001218218">
    <property type="component" value="Unassembled WGS sequence"/>
</dbReference>
<evidence type="ECO:0000313" key="3">
    <source>
        <dbReference type="EMBL" id="KAJ7367150.1"/>
    </source>
</evidence>
<feature type="compositionally biased region" description="Basic and acidic residues" evidence="1">
    <location>
        <begin position="148"/>
        <end position="166"/>
    </location>
</feature>
<keyword evidence="4" id="KW-1185">Reference proteome</keyword>
<name>A0AAD7ATD9_9AGAR</name>
<accession>A0AAD7ATD9</accession>
<gene>
    <name evidence="3" type="ORF">DFH08DRAFT_797982</name>
</gene>
<evidence type="ECO:0000256" key="1">
    <source>
        <dbReference type="SAM" id="MobiDB-lite"/>
    </source>
</evidence>
<feature type="transmembrane region" description="Helical" evidence="2">
    <location>
        <begin position="15"/>
        <end position="33"/>
    </location>
</feature>
<reference evidence="3" key="1">
    <citation type="submission" date="2023-03" db="EMBL/GenBank/DDBJ databases">
        <title>Massive genome expansion in bonnet fungi (Mycena s.s.) driven by repeated elements and novel gene families across ecological guilds.</title>
        <authorList>
            <consortium name="Lawrence Berkeley National Laboratory"/>
            <person name="Harder C.B."/>
            <person name="Miyauchi S."/>
            <person name="Viragh M."/>
            <person name="Kuo A."/>
            <person name="Thoen E."/>
            <person name="Andreopoulos B."/>
            <person name="Lu D."/>
            <person name="Skrede I."/>
            <person name="Drula E."/>
            <person name="Henrissat B."/>
            <person name="Morin E."/>
            <person name="Kohler A."/>
            <person name="Barry K."/>
            <person name="LaButti K."/>
            <person name="Morin E."/>
            <person name="Salamov A."/>
            <person name="Lipzen A."/>
            <person name="Mereny Z."/>
            <person name="Hegedus B."/>
            <person name="Baldrian P."/>
            <person name="Stursova M."/>
            <person name="Weitz H."/>
            <person name="Taylor A."/>
            <person name="Grigoriev I.V."/>
            <person name="Nagy L.G."/>
            <person name="Martin F."/>
            <person name="Kauserud H."/>
        </authorList>
    </citation>
    <scope>NUCLEOTIDE SEQUENCE</scope>
    <source>
        <strain evidence="3">CBHHK002</strain>
    </source>
</reference>
<dbReference type="EMBL" id="JARIHO010000002">
    <property type="protein sequence ID" value="KAJ7367150.1"/>
    <property type="molecule type" value="Genomic_DNA"/>
</dbReference>